<dbReference type="PANTHER" id="PTHR35278:SF1">
    <property type="entry name" value="F8K7.16"/>
    <property type="match status" value="1"/>
</dbReference>
<accession>A0A1U8PYE5</accession>
<organism evidence="2 3">
    <name type="scientific">Nelumbo nucifera</name>
    <name type="common">Sacred lotus</name>
    <dbReference type="NCBI Taxonomy" id="4432"/>
    <lineage>
        <taxon>Eukaryota</taxon>
        <taxon>Viridiplantae</taxon>
        <taxon>Streptophyta</taxon>
        <taxon>Embryophyta</taxon>
        <taxon>Tracheophyta</taxon>
        <taxon>Spermatophyta</taxon>
        <taxon>Magnoliopsida</taxon>
        <taxon>Proteales</taxon>
        <taxon>Nelumbonaceae</taxon>
        <taxon>Nelumbo</taxon>
    </lineage>
</organism>
<dbReference type="AlphaFoldDB" id="A0A1U8PYE5"/>
<proteinExistence type="predicted"/>
<evidence type="ECO:0000313" key="2">
    <source>
        <dbReference type="Proteomes" id="UP000189703"/>
    </source>
</evidence>
<dbReference type="PANTHER" id="PTHR35278">
    <property type="entry name" value="TRANSMEMBRANE PROTEIN-RELATED"/>
    <property type="match status" value="1"/>
</dbReference>
<feature type="transmembrane region" description="Helical" evidence="1">
    <location>
        <begin position="42"/>
        <end position="60"/>
    </location>
</feature>
<evidence type="ECO:0000256" key="1">
    <source>
        <dbReference type="SAM" id="Phobius"/>
    </source>
</evidence>
<keyword evidence="2" id="KW-1185">Reference proteome</keyword>
<evidence type="ECO:0000313" key="3">
    <source>
        <dbReference type="RefSeq" id="XP_019051579.1"/>
    </source>
</evidence>
<protein>
    <submittedName>
        <fullName evidence="3">Uncharacterized protein LOC104587554 isoform X2</fullName>
    </submittedName>
</protein>
<dbReference type="RefSeq" id="XP_019051579.1">
    <property type="nucleotide sequence ID" value="XM_019196034.1"/>
</dbReference>
<keyword evidence="1" id="KW-0472">Membrane</keyword>
<name>A0A1U8PYE5_NELNU</name>
<feature type="transmembrane region" description="Helical" evidence="1">
    <location>
        <begin position="75"/>
        <end position="96"/>
    </location>
</feature>
<keyword evidence="1" id="KW-1133">Transmembrane helix</keyword>
<dbReference type="OrthoDB" id="1916120at2759"/>
<dbReference type="Proteomes" id="UP000189703">
    <property type="component" value="Unplaced"/>
</dbReference>
<dbReference type="GeneID" id="104587554"/>
<sequence length="219" mass="26128">MLSVICFELRSTSSLESLAVCGSTWDLICYIENFCIANLLKMLMVLVLFYIVLLFLYLLYKMGICSCVGRSLCKMTWAFCVTCFSAWEYGCTFLWVKLRRIKRMNEEHIRDIEEEYNSSGYELEDESISYHVPRGIEVRRTLSHRSREHRRLQLQRSLRPRSHRIRVGISRGSAYVSSRNTVKHDRHVRTVQNIKVTRTSKFVQKGTNLRHRDYRRRRW</sequence>
<reference evidence="3" key="1">
    <citation type="submission" date="2025-08" db="UniProtKB">
        <authorList>
            <consortium name="RefSeq"/>
        </authorList>
    </citation>
    <scope>IDENTIFICATION</scope>
</reference>
<keyword evidence="1" id="KW-0812">Transmembrane</keyword>
<gene>
    <name evidence="3" type="primary">LOC104587554</name>
</gene>